<name>A0A514CH34_9BACT</name>
<gene>
    <name evidence="1" type="ORF">FKX85_08815</name>
</gene>
<dbReference type="KEGG" id="echi:FKX85_08815"/>
<keyword evidence="2" id="KW-1185">Reference proteome</keyword>
<dbReference type="InterPro" id="IPR032173">
    <property type="entry name" value="DUF5007"/>
</dbReference>
<proteinExistence type="predicted"/>
<sequence length="369" mass="41394">MKKAIYQIIALSFFGGVSCTPPEIGYLSDSIHSTQDTISVSRGAFTVAARPATENSTAPLHWEIVGFSDLDGNPNNALLEKHEIRVWKEAYNGDTDTTLALAEQKLELSEEPSVLLNEVSGEFAFTQSTKFVEGDLFKVDVAVSNVKGEKLLQDYTIIKLEPFVPVEFPTEMRSRLYLDTDDGNDIAHTAKITGPDNEDIPSVLDGTHPNFSIQKISEEPSQSIKVNMIIEDSYGNAVDTDKIVFYPKGSSYLQNYHDNSVETEVGEKQTSFFLPAPPFPQYARSYSGSNSYLMYYLSRGDAFIVDREAYEADNGPKSPEEWEEFWAPYKDPDTGKIRNHAYIRWGIKINDTGTWEIKMKIPYTKVNGN</sequence>
<dbReference type="Pfam" id="PF16398">
    <property type="entry name" value="DUF5007"/>
    <property type="match status" value="1"/>
</dbReference>
<dbReference type="Proteomes" id="UP000316614">
    <property type="component" value="Chromosome"/>
</dbReference>
<dbReference type="EMBL" id="CP041253">
    <property type="protein sequence ID" value="QDH79129.1"/>
    <property type="molecule type" value="Genomic_DNA"/>
</dbReference>
<reference evidence="1 2" key="1">
    <citation type="submission" date="2019-06" db="EMBL/GenBank/DDBJ databases">
        <title>Echinicola alkalisoli sp. nov. isolated from saline soil.</title>
        <authorList>
            <person name="Sun J.-Q."/>
            <person name="Xu L."/>
        </authorList>
    </citation>
    <scope>NUCLEOTIDE SEQUENCE [LARGE SCALE GENOMIC DNA]</scope>
    <source>
        <strain evidence="1 2">LN3S3</strain>
    </source>
</reference>
<accession>A0A514CH34</accession>
<dbReference type="RefSeq" id="WP_141614377.1">
    <property type="nucleotide sequence ID" value="NZ_CP041253.1"/>
</dbReference>
<dbReference type="AlphaFoldDB" id="A0A514CH34"/>
<evidence type="ECO:0000313" key="1">
    <source>
        <dbReference type="EMBL" id="QDH79129.1"/>
    </source>
</evidence>
<evidence type="ECO:0000313" key="2">
    <source>
        <dbReference type="Proteomes" id="UP000316614"/>
    </source>
</evidence>
<protein>
    <submittedName>
        <fullName evidence="1">DUF5007 domain-containing protein</fullName>
    </submittedName>
</protein>
<dbReference type="OrthoDB" id="1315627at2"/>
<organism evidence="1 2">
    <name type="scientific">Echinicola soli</name>
    <dbReference type="NCBI Taxonomy" id="2591634"/>
    <lineage>
        <taxon>Bacteria</taxon>
        <taxon>Pseudomonadati</taxon>
        <taxon>Bacteroidota</taxon>
        <taxon>Cytophagia</taxon>
        <taxon>Cytophagales</taxon>
        <taxon>Cyclobacteriaceae</taxon>
        <taxon>Echinicola</taxon>
    </lineage>
</organism>
<dbReference type="PROSITE" id="PS51257">
    <property type="entry name" value="PROKAR_LIPOPROTEIN"/>
    <property type="match status" value="1"/>
</dbReference>